<dbReference type="OrthoDB" id="213887at2157"/>
<dbReference type="RefSeq" id="WP_159765389.1">
    <property type="nucleotide sequence ID" value="NZ_WUUT01000008.1"/>
</dbReference>
<dbReference type="Pfam" id="PF11419">
    <property type="entry name" value="DUF3194"/>
    <property type="match status" value="1"/>
</dbReference>
<comment type="similarity">
    <text evidence="1">Belongs to the UPF0440 family.</text>
</comment>
<dbReference type="AlphaFoldDB" id="A0A6B0TDS9"/>
<name>A0A6B0TDS9_9EURY</name>
<accession>A0A6B0TDS9</accession>
<keyword evidence="3" id="KW-1185">Reference proteome</keyword>
<dbReference type="EMBL" id="WUUT01000008">
    <property type="protein sequence ID" value="MXR53090.1"/>
    <property type="molecule type" value="Genomic_DNA"/>
</dbReference>
<evidence type="ECO:0000313" key="2">
    <source>
        <dbReference type="EMBL" id="MXR53090.1"/>
    </source>
</evidence>
<gene>
    <name evidence="2" type="ORF">GRX03_15945</name>
</gene>
<evidence type="ECO:0000256" key="1">
    <source>
        <dbReference type="ARBA" id="ARBA00008515"/>
    </source>
</evidence>
<dbReference type="Gene3D" id="3.30.300.100">
    <property type="entry name" value="MTH677-like"/>
    <property type="match status" value="1"/>
</dbReference>
<comment type="caution">
    <text evidence="2">The sequence shown here is derived from an EMBL/GenBank/DDBJ whole genome shotgun (WGS) entry which is preliminary data.</text>
</comment>
<protein>
    <submittedName>
        <fullName evidence="2">DUF3194 domain-containing protein</fullName>
    </submittedName>
</protein>
<dbReference type="Proteomes" id="UP000466535">
    <property type="component" value="Unassembled WGS sequence"/>
</dbReference>
<sequence>MSPEGDRPEDGEIVQTAARAAEEVIFARYSRSAVRDFDVTVSFEDERLEVDVYLDAEDGQRDPEQVADDAVLAARNAVDELLA</sequence>
<proteinExistence type="inferred from homology"/>
<dbReference type="InterPro" id="IPR035954">
    <property type="entry name" value="MTH677-like_sf"/>
</dbReference>
<dbReference type="InterPro" id="IPR024502">
    <property type="entry name" value="DUF3194"/>
</dbReference>
<organism evidence="2 3">
    <name type="scientific">Halovenus carboxidivorans</name>
    <dbReference type="NCBI Taxonomy" id="2692199"/>
    <lineage>
        <taxon>Archaea</taxon>
        <taxon>Methanobacteriati</taxon>
        <taxon>Methanobacteriota</taxon>
        <taxon>Stenosarchaea group</taxon>
        <taxon>Halobacteria</taxon>
        <taxon>Halobacteriales</taxon>
        <taxon>Haloarculaceae</taxon>
        <taxon>Halovenus</taxon>
    </lineage>
</organism>
<reference evidence="2 3" key="1">
    <citation type="submission" date="2019-12" db="EMBL/GenBank/DDBJ databases">
        <title>Isolation and characterization of three novel carbon monoxide-oxidizing members of Halobacteria from salione crusts and soils.</title>
        <authorList>
            <person name="Myers M.R."/>
            <person name="King G.M."/>
        </authorList>
    </citation>
    <scope>NUCLEOTIDE SEQUENCE [LARGE SCALE GENOMIC DNA]</scope>
    <source>
        <strain evidence="2 3">WSH3</strain>
    </source>
</reference>
<evidence type="ECO:0000313" key="3">
    <source>
        <dbReference type="Proteomes" id="UP000466535"/>
    </source>
</evidence>